<dbReference type="OrthoDB" id="4062651at2759"/>
<dbReference type="AlphaFoldDB" id="A0A8S1J6F5"/>
<comment type="caution">
    <text evidence="2">The sequence shown here is derived from an EMBL/GenBank/DDBJ whole genome shotgun (WGS) entry which is preliminary data.</text>
</comment>
<keyword evidence="3" id="KW-1185">Reference proteome</keyword>
<protein>
    <submittedName>
        <fullName evidence="2">Uncharacterized protein</fullName>
    </submittedName>
</protein>
<feature type="signal peptide" evidence="1">
    <location>
        <begin position="1"/>
        <end position="25"/>
    </location>
</feature>
<name>A0A8S1J6F5_9CHLO</name>
<evidence type="ECO:0000313" key="3">
    <source>
        <dbReference type="Proteomes" id="UP000708148"/>
    </source>
</evidence>
<gene>
    <name evidence="2" type="ORF">OSTQU699_LOCUS8556</name>
</gene>
<dbReference type="EMBL" id="CAJHUC010002107">
    <property type="protein sequence ID" value="CAD7703199.1"/>
    <property type="molecule type" value="Genomic_DNA"/>
</dbReference>
<accession>A0A8S1J6F5</accession>
<evidence type="ECO:0000313" key="2">
    <source>
        <dbReference type="EMBL" id="CAD7703199.1"/>
    </source>
</evidence>
<dbReference type="Proteomes" id="UP000708148">
    <property type="component" value="Unassembled WGS sequence"/>
</dbReference>
<sequence length="637" mass="71322">MRPVTGIRLLAWLAAAALMAAPARATESDGSLVRGLAAVDTSRELWSALMDNKVARVQVTADLSLRRDVWPGDDGHRRHAMVVRRDVIIEGAPTIAGRRPRIDLDYMRFRVAPGRGRVLVVRGLEFTSAVKNSRDTELQLTVPFFTQRKNSTLVLDDIVAPVAVGFTAPLATLLVLVRGIRPEGLEGRNALSRVGKEECRAGWGVPCPEQALWVEDFAGIMEVEEVNVIRRVQRKYDVTLVMKDSLMVAVNVDNMEFNSTEDTSGRRTFVADSLFELFEAMMDPEVVTVHLFNDMVFDMSSWPNLHGHLIETCSLDRDVVITTHPTSASKAKFDFNLAKNGISVRGNSTLTLRDVFLTRTSRNPDHTLTLPFFDVERGSTLHLHGVVAHTPIRTTDVQYIASLVNRLEHAGAHVPWHSVEYHDPARCKDFAPRKDSPCDGGFLVTSVLPNSPMVAPHVQPEDLGSDAPGLVFVNSSFFSVLDLKKRRIKSEEEELHQQRGIALVSTEGQLRQALKNETVRAIWLRNNLNLTNRAWPGGRNSSMMVVDRDVMIASHPTTGLSLAIDLDYMIARVAAGENHNLSFDRLNFTRVSREGIHLHYVPFFCWQNNSTLFFRQVLSQMAVEPTRWESWQQVLGK</sequence>
<evidence type="ECO:0000256" key="1">
    <source>
        <dbReference type="SAM" id="SignalP"/>
    </source>
</evidence>
<proteinExistence type="predicted"/>
<reference evidence="2" key="1">
    <citation type="submission" date="2020-12" db="EMBL/GenBank/DDBJ databases">
        <authorList>
            <person name="Iha C."/>
        </authorList>
    </citation>
    <scope>NUCLEOTIDE SEQUENCE</scope>
</reference>
<organism evidence="2 3">
    <name type="scientific">Ostreobium quekettii</name>
    <dbReference type="NCBI Taxonomy" id="121088"/>
    <lineage>
        <taxon>Eukaryota</taxon>
        <taxon>Viridiplantae</taxon>
        <taxon>Chlorophyta</taxon>
        <taxon>core chlorophytes</taxon>
        <taxon>Ulvophyceae</taxon>
        <taxon>TCBD clade</taxon>
        <taxon>Bryopsidales</taxon>
        <taxon>Ostreobineae</taxon>
        <taxon>Ostreobiaceae</taxon>
        <taxon>Ostreobium</taxon>
    </lineage>
</organism>
<feature type="chain" id="PRO_5035928154" evidence="1">
    <location>
        <begin position="26"/>
        <end position="637"/>
    </location>
</feature>
<keyword evidence="1" id="KW-0732">Signal</keyword>